<reference evidence="2" key="1">
    <citation type="journal article" date="2014" name="Front. Microbiol.">
        <title>High frequency of phylogenetically diverse reductive dehalogenase-homologous genes in deep subseafloor sedimentary metagenomes.</title>
        <authorList>
            <person name="Kawai M."/>
            <person name="Futagami T."/>
            <person name="Toyoda A."/>
            <person name="Takaki Y."/>
            <person name="Nishi S."/>
            <person name="Hori S."/>
            <person name="Arai W."/>
            <person name="Tsubouchi T."/>
            <person name="Morono Y."/>
            <person name="Uchiyama I."/>
            <person name="Ito T."/>
            <person name="Fujiyama A."/>
            <person name="Inagaki F."/>
            <person name="Takami H."/>
        </authorList>
    </citation>
    <scope>NUCLEOTIDE SEQUENCE</scope>
    <source>
        <strain evidence="2">Expedition CK06-06</strain>
    </source>
</reference>
<comment type="similarity">
    <text evidence="1">Belongs to the FldB/FldC dehydratase alpha/beta subunit family.</text>
</comment>
<evidence type="ECO:0000256" key="1">
    <source>
        <dbReference type="ARBA" id="ARBA00005806"/>
    </source>
</evidence>
<sequence length="205" mass="23095">MGIKDKLKTGIQRNLNQKYIIRLLDIISKKPVLYAYGSTFSSLSDKYLNIFTIKSLKNAYSDNNYPIGYGSLFLPYEMFHALGITPFLPEVMAGFTAGLGLAAQTLKESSSNWYSQDLCTFHRSASGAVELDIFPKPDFIITTNLACDAAQKSFYIHSVKYNIEKNFYLIDVPYEYSKESISYLTGQIKNICMDISSKSGMKLDT</sequence>
<dbReference type="Pfam" id="PF06050">
    <property type="entry name" value="HGD-D"/>
    <property type="match status" value="1"/>
</dbReference>
<evidence type="ECO:0008006" key="3">
    <source>
        <dbReference type="Google" id="ProtNLM"/>
    </source>
</evidence>
<protein>
    <recommendedName>
        <fullName evidence="3">2-hydroxyglutaryl-CoA dehydratase D-component</fullName>
    </recommendedName>
</protein>
<comment type="caution">
    <text evidence="2">The sequence shown here is derived from an EMBL/GenBank/DDBJ whole genome shotgun (WGS) entry which is preliminary data.</text>
</comment>
<dbReference type="AlphaFoldDB" id="X1KW29"/>
<dbReference type="PANTHER" id="PTHR30548">
    <property type="entry name" value="2-HYDROXYGLUTARYL-COA DEHYDRATASE, D-COMPONENT-RELATED"/>
    <property type="match status" value="1"/>
</dbReference>
<dbReference type="Gene3D" id="3.40.50.11890">
    <property type="match status" value="1"/>
</dbReference>
<dbReference type="PANTHER" id="PTHR30548:SF2">
    <property type="entry name" value="2-HYDROXYACYL-COA DEHYDRATASE,D-COMPONENT"/>
    <property type="match status" value="1"/>
</dbReference>
<gene>
    <name evidence="2" type="ORF">S06H3_04484</name>
</gene>
<dbReference type="EMBL" id="BARV01001577">
    <property type="protein sequence ID" value="GAH97845.1"/>
    <property type="molecule type" value="Genomic_DNA"/>
</dbReference>
<evidence type="ECO:0000313" key="2">
    <source>
        <dbReference type="EMBL" id="GAH97845.1"/>
    </source>
</evidence>
<accession>X1KW29</accession>
<organism evidence="2">
    <name type="scientific">marine sediment metagenome</name>
    <dbReference type="NCBI Taxonomy" id="412755"/>
    <lineage>
        <taxon>unclassified sequences</taxon>
        <taxon>metagenomes</taxon>
        <taxon>ecological metagenomes</taxon>
    </lineage>
</organism>
<feature type="non-terminal residue" evidence="2">
    <location>
        <position position="205"/>
    </location>
</feature>
<name>X1KW29_9ZZZZ</name>
<dbReference type="InterPro" id="IPR010327">
    <property type="entry name" value="FldB/FldC_alpha/beta"/>
</dbReference>
<proteinExistence type="inferred from homology"/>